<accession>A0A2T0M2Q9</accession>
<feature type="transmembrane region" description="Helical" evidence="1">
    <location>
        <begin position="133"/>
        <end position="150"/>
    </location>
</feature>
<dbReference type="EMBL" id="PVNH01000001">
    <property type="protein sequence ID" value="PRX51024.1"/>
    <property type="molecule type" value="Genomic_DNA"/>
</dbReference>
<keyword evidence="3" id="KW-1185">Reference proteome</keyword>
<protein>
    <submittedName>
        <fullName evidence="2">Uncharacterized protein</fullName>
    </submittedName>
</protein>
<keyword evidence="1" id="KW-0472">Membrane</keyword>
<feature type="transmembrane region" description="Helical" evidence="1">
    <location>
        <begin position="162"/>
        <end position="182"/>
    </location>
</feature>
<reference evidence="2 3" key="1">
    <citation type="submission" date="2018-03" db="EMBL/GenBank/DDBJ databases">
        <title>Genomic Encyclopedia of Type Strains, Phase III (KMG-III): the genomes of soil and plant-associated and newly described type strains.</title>
        <authorList>
            <person name="Whitman W."/>
        </authorList>
    </citation>
    <scope>NUCLEOTIDE SEQUENCE [LARGE SCALE GENOMIC DNA]</scope>
    <source>
        <strain evidence="2 3">CGMCC 4.7125</strain>
    </source>
</reference>
<dbReference type="AlphaFoldDB" id="A0A2T0M2Q9"/>
<feature type="transmembrane region" description="Helical" evidence="1">
    <location>
        <begin position="108"/>
        <end position="126"/>
    </location>
</feature>
<feature type="transmembrane region" description="Helical" evidence="1">
    <location>
        <begin position="45"/>
        <end position="64"/>
    </location>
</feature>
<organism evidence="2 3">
    <name type="scientific">Prauserella shujinwangii</name>
    <dbReference type="NCBI Taxonomy" id="1453103"/>
    <lineage>
        <taxon>Bacteria</taxon>
        <taxon>Bacillati</taxon>
        <taxon>Actinomycetota</taxon>
        <taxon>Actinomycetes</taxon>
        <taxon>Pseudonocardiales</taxon>
        <taxon>Pseudonocardiaceae</taxon>
        <taxon>Prauserella</taxon>
    </lineage>
</organism>
<feature type="transmembrane region" description="Helical" evidence="1">
    <location>
        <begin position="84"/>
        <end position="102"/>
    </location>
</feature>
<name>A0A2T0M2Q9_9PSEU</name>
<dbReference type="Proteomes" id="UP000238362">
    <property type="component" value="Unassembled WGS sequence"/>
</dbReference>
<dbReference type="RefSeq" id="WP_181193131.1">
    <property type="nucleotide sequence ID" value="NZ_PVNH01000001.1"/>
</dbReference>
<proteinExistence type="predicted"/>
<gene>
    <name evidence="2" type="ORF">B0I33_101176</name>
</gene>
<evidence type="ECO:0000313" key="3">
    <source>
        <dbReference type="Proteomes" id="UP000238362"/>
    </source>
</evidence>
<feature type="transmembrane region" description="Helical" evidence="1">
    <location>
        <begin position="19"/>
        <end position="39"/>
    </location>
</feature>
<keyword evidence="1" id="KW-0812">Transmembrane</keyword>
<comment type="caution">
    <text evidence="2">The sequence shown here is derived from an EMBL/GenBank/DDBJ whole genome shotgun (WGS) entry which is preliminary data.</text>
</comment>
<keyword evidence="1" id="KW-1133">Transmembrane helix</keyword>
<evidence type="ECO:0000256" key="1">
    <source>
        <dbReference type="SAM" id="Phobius"/>
    </source>
</evidence>
<evidence type="ECO:0000313" key="2">
    <source>
        <dbReference type="EMBL" id="PRX51024.1"/>
    </source>
</evidence>
<sequence>MTDHAELARIRFVTTHFEYLQGLAALPVLAWIALAMAWASDWIGGWLVLAAIPPLAAAAVAAIVHYRRAYGQVRPPRTGTRDAVFLWPVLATVVAAAAVDIAGLTWPVSVEGIVLSGAALAGAVLVRPLTPALLLVGVPWLVVSLIPLGGSAGPHPLSTTEVWILAFCAGSAVLQVWGHLLLRRTLRPRPARRASGT</sequence>